<evidence type="ECO:0008006" key="5">
    <source>
        <dbReference type="Google" id="ProtNLM"/>
    </source>
</evidence>
<dbReference type="Pfam" id="PF17479">
    <property type="entry name" value="DUF3048_C"/>
    <property type="match status" value="1"/>
</dbReference>
<evidence type="ECO:0000259" key="2">
    <source>
        <dbReference type="Pfam" id="PF17479"/>
    </source>
</evidence>
<feature type="domain" description="DUF3048" evidence="1">
    <location>
        <begin position="79"/>
        <end position="222"/>
    </location>
</feature>
<proteinExistence type="predicted"/>
<protein>
    <recommendedName>
        <fullName evidence="5">DUF3048 domain-containing protein</fullName>
    </recommendedName>
</protein>
<evidence type="ECO:0000259" key="1">
    <source>
        <dbReference type="Pfam" id="PF11258"/>
    </source>
</evidence>
<organism evidence="3 4">
    <name type="scientific">Candidatus Roizmanbacteria bacterium CG07_land_8_20_14_0_80_34_15</name>
    <dbReference type="NCBI Taxonomy" id="1974849"/>
    <lineage>
        <taxon>Bacteria</taxon>
        <taxon>Candidatus Roizmaniibacteriota</taxon>
    </lineage>
</organism>
<accession>A0A2M6YTY9</accession>
<dbReference type="EMBL" id="PEWY01000090">
    <property type="protein sequence ID" value="PIU36990.1"/>
    <property type="molecule type" value="Genomic_DNA"/>
</dbReference>
<reference evidence="4" key="1">
    <citation type="submission" date="2017-09" db="EMBL/GenBank/DDBJ databases">
        <title>Depth-based differentiation of microbial function through sediment-hosted aquifers and enrichment of novel symbionts in the deep terrestrial subsurface.</title>
        <authorList>
            <person name="Probst A.J."/>
            <person name="Ladd B."/>
            <person name="Jarett J.K."/>
            <person name="Geller-Mcgrath D.E."/>
            <person name="Sieber C.M.K."/>
            <person name="Emerson J.B."/>
            <person name="Anantharaman K."/>
            <person name="Thomas B.C."/>
            <person name="Malmstrom R."/>
            <person name="Stieglmeier M."/>
            <person name="Klingl A."/>
            <person name="Woyke T."/>
            <person name="Ryan C.M."/>
            <person name="Banfield J.F."/>
        </authorList>
    </citation>
    <scope>NUCLEOTIDE SEQUENCE [LARGE SCALE GENOMIC DNA]</scope>
</reference>
<sequence>MINKKIALLVSFVIFILSGVTTFSFFSEEKGLLFLSPISYKAPTSENGTTENVINSEPKTEECPLNGQMLSKTERNIWEVQRPLGVMIENHKQARPQSGLSSADIIYEAVAEGGITRFLAIFYCQNAPYVGPVRSARMYFIRFLEGYGQYPLYAHVGGANTEGQANALGYINELGWSSYNDMSQFSVPFPYFWRDYERLKNVATEHTVYTSTKKLWQYAKDKRTLTNVDEKGVRWDKGFVPWKFEDDAKTADRGKVVKIDFGFWDNLASDFSVVWSYDVKTNSYKRTNGGAPHLDKNTGKQLEAKNIVIMFAKESPANDGYEGGHLLYKNVGSGDILFFKNGQVVKGTWSKETEEDNIKFFDNSGKEISIVRGQVFIEMLPIRNKVNY</sequence>
<dbReference type="InterPro" id="IPR021416">
    <property type="entry name" value="DUF3048_N"/>
</dbReference>
<dbReference type="Pfam" id="PF11258">
    <property type="entry name" value="DUF3048"/>
    <property type="match status" value="1"/>
</dbReference>
<dbReference type="InterPro" id="IPR023158">
    <property type="entry name" value="YerB-like_sf"/>
</dbReference>
<name>A0A2M6YTY9_9BACT</name>
<evidence type="ECO:0000313" key="4">
    <source>
        <dbReference type="Proteomes" id="UP000230184"/>
    </source>
</evidence>
<comment type="caution">
    <text evidence="3">The sequence shown here is derived from an EMBL/GenBank/DDBJ whole genome shotgun (WGS) entry which is preliminary data.</text>
</comment>
<dbReference type="SUPFAM" id="SSF159774">
    <property type="entry name" value="YerB-like"/>
    <property type="match status" value="1"/>
</dbReference>
<dbReference type="AlphaFoldDB" id="A0A2M6YTY9"/>
<dbReference type="Gene3D" id="3.50.90.10">
    <property type="entry name" value="YerB-like"/>
    <property type="match status" value="1"/>
</dbReference>
<evidence type="ECO:0000313" key="3">
    <source>
        <dbReference type="EMBL" id="PIU36990.1"/>
    </source>
</evidence>
<gene>
    <name evidence="3" type="ORF">COT02_03245</name>
</gene>
<feature type="domain" description="DUF3048" evidence="2">
    <location>
        <begin position="273"/>
        <end position="377"/>
    </location>
</feature>
<dbReference type="Proteomes" id="UP000230184">
    <property type="component" value="Unassembled WGS sequence"/>
</dbReference>
<dbReference type="InterPro" id="IPR035328">
    <property type="entry name" value="DUF3048_C"/>
</dbReference>